<evidence type="ECO:0000313" key="1">
    <source>
        <dbReference type="EMBL" id="KAI9918874.1"/>
    </source>
</evidence>
<dbReference type="EMBL" id="CM047591">
    <property type="protein sequence ID" value="KAI9918874.1"/>
    <property type="molecule type" value="Genomic_DNA"/>
</dbReference>
<comment type="caution">
    <text evidence="1">The sequence shown here is derived from an EMBL/GenBank/DDBJ whole genome shotgun (WGS) entry which is preliminary data.</text>
</comment>
<proteinExistence type="predicted"/>
<reference evidence="1 2" key="1">
    <citation type="journal article" date="2022" name="bioRxiv">
        <title>The genome of the oomycete Peronosclerospora sorghi, a cosmopolitan pathogen of maize and sorghum, is inflated with dispersed pseudogenes.</title>
        <authorList>
            <person name="Fletcher K."/>
            <person name="Martin F."/>
            <person name="Isakeit T."/>
            <person name="Cavanaugh K."/>
            <person name="Magill C."/>
            <person name="Michelmore R."/>
        </authorList>
    </citation>
    <scope>NUCLEOTIDE SEQUENCE [LARGE SCALE GENOMIC DNA]</scope>
    <source>
        <strain evidence="1">P6</strain>
    </source>
</reference>
<gene>
    <name evidence="1" type="ORF">PsorP6_012162</name>
</gene>
<keyword evidence="2" id="KW-1185">Reference proteome</keyword>
<accession>A0ACC0WLH5</accession>
<name>A0ACC0WLH5_9STRA</name>
<organism evidence="1 2">
    <name type="scientific">Peronosclerospora sorghi</name>
    <dbReference type="NCBI Taxonomy" id="230839"/>
    <lineage>
        <taxon>Eukaryota</taxon>
        <taxon>Sar</taxon>
        <taxon>Stramenopiles</taxon>
        <taxon>Oomycota</taxon>
        <taxon>Peronosporomycetes</taxon>
        <taxon>Peronosporales</taxon>
        <taxon>Peronosporaceae</taxon>
        <taxon>Peronosclerospora</taxon>
    </lineage>
</organism>
<sequence>MGAPVSKDRSDEGIDGSNTDWTDCSDEIEHSQLKLKPIGEERYLKNDVASSVSCPARVSDALLELGGVVLDGLIADDIDLIFAGVDDALTLLDGPPVFRSAFTVRDEAYSNLADTCERYHENLRWYAIIQDVRDDSMRPSRPFDASLAIERRRDFFAEAVTGVSARRFFAPVVGTGVFSSTAVVSGIESSAGVVGGSSAGLSGWTLSS</sequence>
<protein>
    <submittedName>
        <fullName evidence="1">Uncharacterized protein</fullName>
    </submittedName>
</protein>
<dbReference type="Proteomes" id="UP001163321">
    <property type="component" value="Chromosome 12"/>
</dbReference>
<evidence type="ECO:0000313" key="2">
    <source>
        <dbReference type="Proteomes" id="UP001163321"/>
    </source>
</evidence>